<dbReference type="AlphaFoldDB" id="A0A7R9C4B5"/>
<sequence>MTENTIDLENINAMNKNTLMETLGIEFTYFDGETIKAKMPVGPKVHQPFGILHGGATAALVETLGSSFSNMIASEVGKRAVGTDISVKHFRSQSEGWVEGEAKFSFKGGRLHVLDVVVYCDNGKILSKGTMTNMII</sequence>
<dbReference type="Proteomes" id="UP000678499">
    <property type="component" value="Unassembled WGS sequence"/>
</dbReference>
<dbReference type="OrthoDB" id="46529at2759"/>
<keyword evidence="4" id="KW-1185">Reference proteome</keyword>
<dbReference type="EMBL" id="OA906280">
    <property type="protein sequence ID" value="CAD7285823.1"/>
    <property type="molecule type" value="Genomic_DNA"/>
</dbReference>
<dbReference type="PANTHER" id="PTHR43240">
    <property type="entry name" value="1,4-DIHYDROXY-2-NAPHTHOYL-COA THIOESTERASE 1"/>
    <property type="match status" value="1"/>
</dbReference>
<reference evidence="3" key="1">
    <citation type="submission" date="2020-11" db="EMBL/GenBank/DDBJ databases">
        <authorList>
            <person name="Tran Van P."/>
        </authorList>
    </citation>
    <scope>NUCLEOTIDE SEQUENCE</scope>
</reference>
<name>A0A7R9C4B5_9CRUS</name>
<dbReference type="NCBIfam" id="TIGR00369">
    <property type="entry name" value="unchar_dom_1"/>
    <property type="match status" value="1"/>
</dbReference>
<dbReference type="Pfam" id="PF03061">
    <property type="entry name" value="4HBT"/>
    <property type="match status" value="1"/>
</dbReference>
<proteinExistence type="predicted"/>
<keyword evidence="1" id="KW-0378">Hydrolase</keyword>
<dbReference type="InterPro" id="IPR006683">
    <property type="entry name" value="Thioestr_dom"/>
</dbReference>
<dbReference type="CDD" id="cd03443">
    <property type="entry name" value="PaaI_thioesterase"/>
    <property type="match status" value="1"/>
</dbReference>
<gene>
    <name evidence="3" type="ORF">NMOB1V02_LOCUS13425</name>
</gene>
<dbReference type="GO" id="GO:0061522">
    <property type="term" value="F:1,4-dihydroxy-2-naphthoyl-CoA thioesterase activity"/>
    <property type="evidence" value="ECO:0007669"/>
    <property type="project" value="TreeGrafter"/>
</dbReference>
<dbReference type="InterPro" id="IPR003736">
    <property type="entry name" value="PAAI_dom"/>
</dbReference>
<protein>
    <recommendedName>
        <fullName evidence="2">Thioesterase domain-containing protein</fullName>
    </recommendedName>
</protein>
<evidence type="ECO:0000313" key="3">
    <source>
        <dbReference type="EMBL" id="CAD7285823.1"/>
    </source>
</evidence>
<dbReference type="SUPFAM" id="SSF54637">
    <property type="entry name" value="Thioesterase/thiol ester dehydrase-isomerase"/>
    <property type="match status" value="1"/>
</dbReference>
<dbReference type="InterPro" id="IPR029069">
    <property type="entry name" value="HotDog_dom_sf"/>
</dbReference>
<feature type="domain" description="Thioesterase" evidence="2">
    <location>
        <begin position="49"/>
        <end position="124"/>
    </location>
</feature>
<evidence type="ECO:0000259" key="2">
    <source>
        <dbReference type="Pfam" id="PF03061"/>
    </source>
</evidence>
<dbReference type="EMBL" id="CAJPEX010024243">
    <property type="protein sequence ID" value="CAG0925975.1"/>
    <property type="molecule type" value="Genomic_DNA"/>
</dbReference>
<accession>A0A7R9C4B5</accession>
<evidence type="ECO:0000313" key="4">
    <source>
        <dbReference type="Proteomes" id="UP000678499"/>
    </source>
</evidence>
<organism evidence="3">
    <name type="scientific">Notodromas monacha</name>
    <dbReference type="NCBI Taxonomy" id="399045"/>
    <lineage>
        <taxon>Eukaryota</taxon>
        <taxon>Metazoa</taxon>
        <taxon>Ecdysozoa</taxon>
        <taxon>Arthropoda</taxon>
        <taxon>Crustacea</taxon>
        <taxon>Oligostraca</taxon>
        <taxon>Ostracoda</taxon>
        <taxon>Podocopa</taxon>
        <taxon>Podocopida</taxon>
        <taxon>Cypridocopina</taxon>
        <taxon>Cypridoidea</taxon>
        <taxon>Cyprididae</taxon>
        <taxon>Notodromas</taxon>
    </lineage>
</organism>
<dbReference type="Gene3D" id="3.10.129.10">
    <property type="entry name" value="Hotdog Thioesterase"/>
    <property type="match status" value="1"/>
</dbReference>
<evidence type="ECO:0000256" key="1">
    <source>
        <dbReference type="ARBA" id="ARBA00022801"/>
    </source>
</evidence>
<dbReference type="GO" id="GO:0005829">
    <property type="term" value="C:cytosol"/>
    <property type="evidence" value="ECO:0007669"/>
    <property type="project" value="TreeGrafter"/>
</dbReference>
<dbReference type="PANTHER" id="PTHR43240:SF5">
    <property type="entry name" value="1,4-DIHYDROXY-2-NAPHTHOYL-COA THIOESTERASE 1"/>
    <property type="match status" value="1"/>
</dbReference>